<dbReference type="PROSITE" id="PS51186">
    <property type="entry name" value="GNAT"/>
    <property type="match status" value="1"/>
</dbReference>
<dbReference type="Pfam" id="PF21926">
    <property type="entry name" value="FeeM"/>
    <property type="match status" value="1"/>
</dbReference>
<evidence type="ECO:0000313" key="3">
    <source>
        <dbReference type="Proteomes" id="UP001138757"/>
    </source>
</evidence>
<protein>
    <submittedName>
        <fullName evidence="2">Acetyltransferase</fullName>
    </submittedName>
</protein>
<evidence type="ECO:0000313" key="2">
    <source>
        <dbReference type="EMBL" id="MBT2188898.1"/>
    </source>
</evidence>
<feature type="domain" description="N-acetyltransferase" evidence="1">
    <location>
        <begin position="44"/>
        <end position="209"/>
    </location>
</feature>
<proteinExistence type="predicted"/>
<dbReference type="InterPro" id="IPR016181">
    <property type="entry name" value="Acyl_CoA_acyltransferase"/>
</dbReference>
<dbReference type="Gene3D" id="3.40.630.30">
    <property type="match status" value="1"/>
</dbReference>
<accession>A0A9X1DG80</accession>
<reference evidence="2" key="1">
    <citation type="submission" date="2021-05" db="EMBL/GenBank/DDBJ databases">
        <title>Genome of Sphingobium sp. strain.</title>
        <authorList>
            <person name="Fan R."/>
        </authorList>
    </citation>
    <scope>NUCLEOTIDE SEQUENCE</scope>
    <source>
        <strain evidence="2">H33</strain>
    </source>
</reference>
<gene>
    <name evidence="2" type="ORF">KK488_18290</name>
</gene>
<dbReference type="InterPro" id="IPR000182">
    <property type="entry name" value="GNAT_dom"/>
</dbReference>
<dbReference type="InterPro" id="IPR054597">
    <property type="entry name" value="FeeM_cat"/>
</dbReference>
<name>A0A9X1DG80_9SPHN</name>
<dbReference type="Proteomes" id="UP001138757">
    <property type="component" value="Unassembled WGS sequence"/>
</dbReference>
<sequence>MSLMLQHRQRFAGQVFSEFPRPSGRDSIYFDHVVMPGESVERRLDVRLATCAADRDLARMLINKMYDWRGYGCDHVIPASERHSTFLASLDDQTVGTITLAVDADGGLAADRIFRDEINSFRRVPGARVCELTKLAFDTEMPSRKLMASLFHIVFIYGKRRHRCTDLFIEVNPRHRRFYEAMLGFTPIGGLKENESVGAPAQLMWLKVADIATRISEYAGRAPSANCRSLYPLFLTRSDERSVRARLSRSFSDHFQ</sequence>
<comment type="caution">
    <text evidence="2">The sequence shown here is derived from an EMBL/GenBank/DDBJ whole genome shotgun (WGS) entry which is preliminary data.</text>
</comment>
<keyword evidence="3" id="KW-1185">Reference proteome</keyword>
<evidence type="ECO:0000259" key="1">
    <source>
        <dbReference type="PROSITE" id="PS51186"/>
    </source>
</evidence>
<dbReference type="RefSeq" id="WP_214625151.1">
    <property type="nucleotide sequence ID" value="NZ_JAHGAW010000013.1"/>
</dbReference>
<organism evidence="2 3">
    <name type="scientific">Sphingobium nicotianae</name>
    <dbReference type="NCBI Taxonomy" id="2782607"/>
    <lineage>
        <taxon>Bacteria</taxon>
        <taxon>Pseudomonadati</taxon>
        <taxon>Pseudomonadota</taxon>
        <taxon>Alphaproteobacteria</taxon>
        <taxon>Sphingomonadales</taxon>
        <taxon>Sphingomonadaceae</taxon>
        <taxon>Sphingobium</taxon>
    </lineage>
</organism>
<dbReference type="AlphaFoldDB" id="A0A9X1DG80"/>
<dbReference type="EMBL" id="JAHGAW010000013">
    <property type="protein sequence ID" value="MBT2188898.1"/>
    <property type="molecule type" value="Genomic_DNA"/>
</dbReference>
<dbReference type="SUPFAM" id="SSF55729">
    <property type="entry name" value="Acyl-CoA N-acyltransferases (Nat)"/>
    <property type="match status" value="1"/>
</dbReference>
<dbReference type="GO" id="GO:0016747">
    <property type="term" value="F:acyltransferase activity, transferring groups other than amino-acyl groups"/>
    <property type="evidence" value="ECO:0007669"/>
    <property type="project" value="InterPro"/>
</dbReference>